<gene>
    <name evidence="2" type="ORF">P43SY_005120</name>
</gene>
<keyword evidence="3" id="KW-1185">Reference proteome</keyword>
<name>A0AAD5LA18_PYTIN</name>
<comment type="caution">
    <text evidence="2">The sequence shown here is derived from an EMBL/GenBank/DDBJ whole genome shotgun (WGS) entry which is preliminary data.</text>
</comment>
<accession>A0AAD5LA18</accession>
<organism evidence="2 3">
    <name type="scientific">Pythium insidiosum</name>
    <name type="common">Pythiosis disease agent</name>
    <dbReference type="NCBI Taxonomy" id="114742"/>
    <lineage>
        <taxon>Eukaryota</taxon>
        <taxon>Sar</taxon>
        <taxon>Stramenopiles</taxon>
        <taxon>Oomycota</taxon>
        <taxon>Peronosporomycetes</taxon>
        <taxon>Pythiales</taxon>
        <taxon>Pythiaceae</taxon>
        <taxon>Pythium</taxon>
    </lineage>
</organism>
<dbReference type="Gene3D" id="3.90.550.20">
    <property type="match status" value="1"/>
</dbReference>
<dbReference type="EMBL" id="JAKCXM010000539">
    <property type="protein sequence ID" value="KAJ0393043.1"/>
    <property type="molecule type" value="Genomic_DNA"/>
</dbReference>
<dbReference type="GO" id="GO:0000136">
    <property type="term" value="C:mannan polymerase complex"/>
    <property type="evidence" value="ECO:0007669"/>
    <property type="project" value="TreeGrafter"/>
</dbReference>
<evidence type="ECO:0000313" key="3">
    <source>
        <dbReference type="Proteomes" id="UP001209570"/>
    </source>
</evidence>
<dbReference type="PANTHER" id="PTHR31834:SF1">
    <property type="entry name" value="INITIATION-SPECIFIC ALPHA-1,6-MANNOSYLTRANSFERASE"/>
    <property type="match status" value="1"/>
</dbReference>
<proteinExistence type="predicted"/>
<dbReference type="GO" id="GO:0000009">
    <property type="term" value="F:alpha-1,6-mannosyltransferase activity"/>
    <property type="evidence" value="ECO:0007669"/>
    <property type="project" value="InterPro"/>
</dbReference>
<protein>
    <submittedName>
        <fullName evidence="2">Uncharacterized protein</fullName>
    </submittedName>
</protein>
<dbReference type="InterPro" id="IPR039367">
    <property type="entry name" value="Och1-like"/>
</dbReference>
<evidence type="ECO:0000313" key="2">
    <source>
        <dbReference type="EMBL" id="KAJ0393043.1"/>
    </source>
</evidence>
<dbReference type="InterPro" id="IPR029044">
    <property type="entry name" value="Nucleotide-diphossugar_trans"/>
</dbReference>
<dbReference type="AlphaFoldDB" id="A0AAD5LA18"/>
<feature type="region of interest" description="Disordered" evidence="1">
    <location>
        <begin position="53"/>
        <end position="86"/>
    </location>
</feature>
<dbReference type="GO" id="GO:0006487">
    <property type="term" value="P:protein N-linked glycosylation"/>
    <property type="evidence" value="ECO:0007669"/>
    <property type="project" value="TreeGrafter"/>
</dbReference>
<dbReference type="Pfam" id="PF04488">
    <property type="entry name" value="Gly_transf_sug"/>
    <property type="match status" value="1"/>
</dbReference>
<feature type="compositionally biased region" description="Low complexity" evidence="1">
    <location>
        <begin position="65"/>
        <end position="79"/>
    </location>
</feature>
<dbReference type="Proteomes" id="UP001209570">
    <property type="component" value="Unassembled WGS sequence"/>
</dbReference>
<reference evidence="2" key="1">
    <citation type="submission" date="2021-12" db="EMBL/GenBank/DDBJ databases">
        <title>Prjna785345.</title>
        <authorList>
            <person name="Rujirawat T."/>
            <person name="Krajaejun T."/>
        </authorList>
    </citation>
    <scope>NUCLEOTIDE SEQUENCE</scope>
    <source>
        <strain evidence="2">Pi057C3</strain>
    </source>
</reference>
<dbReference type="SUPFAM" id="SSF53448">
    <property type="entry name" value="Nucleotide-diphospho-sugar transferases"/>
    <property type="match status" value="1"/>
</dbReference>
<dbReference type="InterPro" id="IPR007577">
    <property type="entry name" value="GlycoTrfase_DXD_sugar-bd_CS"/>
</dbReference>
<evidence type="ECO:0000256" key="1">
    <source>
        <dbReference type="SAM" id="MobiDB-lite"/>
    </source>
</evidence>
<dbReference type="PANTHER" id="PTHR31834">
    <property type="entry name" value="INITIATION-SPECIFIC ALPHA-1,6-MANNOSYLTRANSFERASE"/>
    <property type="match status" value="1"/>
</dbReference>
<sequence>MVTRLLRAWRGLPSTRQALLVFVLAIATVASVAMVREASFLSHLGATSATTAAADELQSQERSAHASSPHSTAAAAATAVTQQRNDTATLSPADEYARAMALPVHDDTQKQPPVLLHYTSRTKSFMVEQWKTSCGPLEVRFYDDDASEALVREHRPEFLTVYREQLSPVERADYFRYLVLFVHGGVYADSDVSCLKPVGQWLNAFGWSDYELSDLDFVGGIEFPWPQSHYDKTGPLPLQINQFVIASAKGSRMMARILQHVEKTIATIPRDKLDRTIERTGPAAFTRAILDELARNGIAPPSPKLRGAKETRQPGYPPALLVPDQLEKQGQIVPMRGDSTSEPFYKVLILPYRAFAFHAFHKYAAAPVLTRHHFHGSAIVPPPRKQQPERRHTEITLVENAVAPTRLHLHATWRLRDPIPTPRRHHECSTPGERHRLKVPASAKEAGSSQHQRLKQALVKKKKAEAARAQYQIECAFKTSKKCWRKLPRWRPR</sequence>